<organism evidence="4 5">
    <name type="scientific">Moumouvirus australiensis</name>
    <dbReference type="NCBI Taxonomy" id="2109587"/>
    <lineage>
        <taxon>Viruses</taxon>
        <taxon>Varidnaviria</taxon>
        <taxon>Bamfordvirae</taxon>
        <taxon>Nucleocytoviricota</taxon>
        <taxon>Megaviricetes</taxon>
        <taxon>Imitervirales</taxon>
        <taxon>Mimiviridae</taxon>
        <taxon>Megamimivirinae</taxon>
        <taxon>Moumouvirus</taxon>
        <taxon>Moumouvirus australiense</taxon>
    </lineage>
</organism>
<dbReference type="SUPFAM" id="SSF47323">
    <property type="entry name" value="Anticodon-binding domain of a subclass of class I aminoacyl-tRNA synthetases"/>
    <property type="match status" value="1"/>
</dbReference>
<proteinExistence type="predicted"/>
<reference evidence="5" key="1">
    <citation type="submission" date="2018-01" db="EMBL/GenBank/DDBJ databases">
        <title>Testimony of 'menage a trois' revealed by the proteome of Megavirus virophage.</title>
        <authorList>
            <person name="Jeudy S."/>
            <person name="Bertaux L."/>
            <person name="Alempic J.-M."/>
            <person name="Lartigue A."/>
            <person name="Legendre M."/>
            <person name="Philippe N."/>
            <person name="Beucher L."/>
            <person name="Biondi E."/>
            <person name="Juul S."/>
            <person name="Turner D."/>
            <person name="Coute Y."/>
            <person name="Claverie J.-M."/>
            <person name="Abergel C."/>
        </authorList>
    </citation>
    <scope>NUCLEOTIDE SEQUENCE [LARGE SCALE GENOMIC DNA]</scope>
</reference>
<accession>A0A2P1EMH4</accession>
<sequence>MRNLSMKILKYPEVIENSLKENAPHYICNYLYELVVSMTKFYNENRCMEIKNDQVTKVYEHRIRLINLVVFVIKKLFDLIGLEHIEQI</sequence>
<dbReference type="EMBL" id="MG807320">
    <property type="protein sequence ID" value="AVL95105.1"/>
    <property type="molecule type" value="Genomic_DNA"/>
</dbReference>
<dbReference type="SMART" id="SM00836">
    <property type="entry name" value="DALR_1"/>
    <property type="match status" value="1"/>
</dbReference>
<evidence type="ECO:0000256" key="1">
    <source>
        <dbReference type="ARBA" id="ARBA00012837"/>
    </source>
</evidence>
<dbReference type="InterPro" id="IPR001278">
    <property type="entry name" value="Arg-tRNA-ligase"/>
</dbReference>
<dbReference type="PANTHER" id="PTHR11956">
    <property type="entry name" value="ARGINYL-TRNA SYNTHETASE"/>
    <property type="match status" value="1"/>
</dbReference>
<keyword evidence="5" id="KW-1185">Reference proteome</keyword>
<evidence type="ECO:0000313" key="5">
    <source>
        <dbReference type="Proteomes" id="UP000289600"/>
    </source>
</evidence>
<evidence type="ECO:0000259" key="3">
    <source>
        <dbReference type="SMART" id="SM00836"/>
    </source>
</evidence>
<gene>
    <name evidence="4" type="ORF">mc_718</name>
</gene>
<dbReference type="PANTHER" id="PTHR11956:SF5">
    <property type="entry name" value="ARGININE--TRNA LIGASE, CYTOPLASMIC"/>
    <property type="match status" value="1"/>
</dbReference>
<dbReference type="Gene3D" id="1.10.730.10">
    <property type="entry name" value="Isoleucyl-tRNA Synthetase, Domain 1"/>
    <property type="match status" value="1"/>
</dbReference>
<keyword evidence="4" id="KW-0030">Aminoacyl-tRNA synthetase</keyword>
<dbReference type="InterPro" id="IPR009080">
    <property type="entry name" value="tRNAsynth_Ia_anticodon-bd"/>
</dbReference>
<evidence type="ECO:0000313" key="4">
    <source>
        <dbReference type="EMBL" id="AVL95105.1"/>
    </source>
</evidence>
<name>A0A2P1EMH4_9VIRU</name>
<dbReference type="GO" id="GO:0005524">
    <property type="term" value="F:ATP binding"/>
    <property type="evidence" value="ECO:0007669"/>
    <property type="project" value="InterPro"/>
</dbReference>
<evidence type="ECO:0000256" key="2">
    <source>
        <dbReference type="ARBA" id="ARBA00049339"/>
    </source>
</evidence>
<dbReference type="EC" id="6.1.1.19" evidence="1"/>
<protein>
    <recommendedName>
        <fullName evidence="1">arginine--tRNA ligase</fullName>
        <ecNumber evidence="1">6.1.1.19</ecNumber>
    </recommendedName>
</protein>
<dbReference type="InterPro" id="IPR008909">
    <property type="entry name" value="DALR_anticod-bd"/>
</dbReference>
<dbReference type="GO" id="GO:0004814">
    <property type="term" value="F:arginine-tRNA ligase activity"/>
    <property type="evidence" value="ECO:0007669"/>
    <property type="project" value="UniProtKB-EC"/>
</dbReference>
<keyword evidence="4" id="KW-0436">Ligase</keyword>
<dbReference type="Proteomes" id="UP000289600">
    <property type="component" value="Segment"/>
</dbReference>
<feature type="domain" description="DALR anticodon binding" evidence="3">
    <location>
        <begin position="1"/>
        <end position="88"/>
    </location>
</feature>
<comment type="catalytic activity">
    <reaction evidence="2">
        <text>tRNA(Arg) + L-arginine + ATP = L-arginyl-tRNA(Arg) + AMP + diphosphate</text>
        <dbReference type="Rhea" id="RHEA:20301"/>
        <dbReference type="Rhea" id="RHEA-COMP:9658"/>
        <dbReference type="Rhea" id="RHEA-COMP:9673"/>
        <dbReference type="ChEBI" id="CHEBI:30616"/>
        <dbReference type="ChEBI" id="CHEBI:32682"/>
        <dbReference type="ChEBI" id="CHEBI:33019"/>
        <dbReference type="ChEBI" id="CHEBI:78442"/>
        <dbReference type="ChEBI" id="CHEBI:78513"/>
        <dbReference type="ChEBI" id="CHEBI:456215"/>
        <dbReference type="EC" id="6.1.1.19"/>
    </reaction>
</comment>
<dbReference type="Pfam" id="PF05746">
    <property type="entry name" value="DALR_1"/>
    <property type="match status" value="1"/>
</dbReference>